<evidence type="ECO:0000313" key="1">
    <source>
        <dbReference type="EMBL" id="VFB02902.1"/>
    </source>
</evidence>
<protein>
    <submittedName>
        <fullName evidence="1">Uncharacterized protein</fullName>
    </submittedName>
</protein>
<proteinExistence type="predicted"/>
<gene>
    <name evidence="1" type="ORF">NCTC12078_00884</name>
</gene>
<dbReference type="AlphaFoldDB" id="A0A4U8W9Q8"/>
<evidence type="ECO:0000313" key="2">
    <source>
        <dbReference type="Proteomes" id="UP000290013"/>
    </source>
</evidence>
<name>A0A4U8W9Q8_9FLAO</name>
<organism evidence="1 2">
    <name type="scientific">Chryseobacterium taihuense</name>
    <dbReference type="NCBI Taxonomy" id="1141221"/>
    <lineage>
        <taxon>Bacteria</taxon>
        <taxon>Pseudomonadati</taxon>
        <taxon>Bacteroidota</taxon>
        <taxon>Flavobacteriia</taxon>
        <taxon>Flavobacteriales</taxon>
        <taxon>Weeksellaceae</taxon>
        <taxon>Chryseobacterium group</taxon>
        <taxon>Chryseobacterium</taxon>
    </lineage>
</organism>
<reference evidence="1 2" key="1">
    <citation type="submission" date="2019-02" db="EMBL/GenBank/DDBJ databases">
        <authorList>
            <consortium name="Pathogen Informatics"/>
        </authorList>
    </citation>
    <scope>NUCLEOTIDE SEQUENCE [LARGE SCALE GENOMIC DNA]</scope>
    <source>
        <strain evidence="1 2">3012STDY6944375</strain>
    </source>
</reference>
<dbReference type="KEGG" id="ctai:NCTC12078_00884"/>
<dbReference type="RefSeq" id="WP_130913636.1">
    <property type="nucleotide sequence ID" value="NZ_LR215974.1"/>
</dbReference>
<dbReference type="Proteomes" id="UP000290013">
    <property type="component" value="Chromosome"/>
</dbReference>
<accession>A0A4U8W9Q8</accession>
<dbReference type="EMBL" id="LR215974">
    <property type="protein sequence ID" value="VFB02902.1"/>
    <property type="molecule type" value="Genomic_DNA"/>
</dbReference>
<sequence length="189" mass="22349">MKDIEIEGDDNIASGRDTSISTINYNIIAEESDSEIGIINNIFDYVIETTKNYKRKDVLVNDNKLLHLNEKILLNFKSEEEIKEVRQYFTQLYTHIHWVEKCFQTLEEFHQDCIHHYIFNLYNNLKSQEKNKVAILKKLTTYFLPPKQSKNPSYFAIAQSIVLFFFDDCTIFEKTETEKIGTLDLFKDL</sequence>